<dbReference type="OrthoDB" id="9783136at2"/>
<gene>
    <name evidence="4" type="ORF">FHS99_001258</name>
</gene>
<comment type="caution">
    <text evidence="4">The sequence shown here is derived from an EMBL/GenBank/DDBJ whole genome shotgun (WGS) entry which is preliminary data.</text>
</comment>
<organism evidence="4 5">
    <name type="scientific">Sphingomonas prati</name>
    <dbReference type="NCBI Taxonomy" id="1843237"/>
    <lineage>
        <taxon>Bacteria</taxon>
        <taxon>Pseudomonadati</taxon>
        <taxon>Pseudomonadota</taxon>
        <taxon>Alphaproteobacteria</taxon>
        <taxon>Sphingomonadales</taxon>
        <taxon>Sphingomonadaceae</taxon>
        <taxon>Sphingomonas</taxon>
    </lineage>
</organism>
<proteinExistence type="predicted"/>
<evidence type="ECO:0000313" key="4">
    <source>
        <dbReference type="EMBL" id="MBB5728780.1"/>
    </source>
</evidence>
<reference evidence="4 5" key="1">
    <citation type="submission" date="2020-08" db="EMBL/GenBank/DDBJ databases">
        <title>Genomic Encyclopedia of Type Strains, Phase IV (KMG-IV): sequencing the most valuable type-strain genomes for metagenomic binning, comparative biology and taxonomic classification.</title>
        <authorList>
            <person name="Goeker M."/>
        </authorList>
    </citation>
    <scope>NUCLEOTIDE SEQUENCE [LARGE SCALE GENOMIC DNA]</scope>
    <source>
        <strain evidence="4 5">DSM 103336</strain>
    </source>
</reference>
<name>A0A7W9F2S9_9SPHN</name>
<feature type="repeat" description="TPR" evidence="3">
    <location>
        <begin position="141"/>
        <end position="174"/>
    </location>
</feature>
<keyword evidence="2 3" id="KW-0802">TPR repeat</keyword>
<dbReference type="PROSITE" id="PS50005">
    <property type="entry name" value="TPR"/>
    <property type="match status" value="1"/>
</dbReference>
<dbReference type="EMBL" id="JACIJR010000003">
    <property type="protein sequence ID" value="MBB5728780.1"/>
    <property type="molecule type" value="Genomic_DNA"/>
</dbReference>
<dbReference type="AlphaFoldDB" id="A0A7W9F2S9"/>
<dbReference type="PANTHER" id="PTHR45586">
    <property type="entry name" value="TPR REPEAT-CONTAINING PROTEIN PA4667"/>
    <property type="match status" value="1"/>
</dbReference>
<dbReference type="InterPro" id="IPR012668">
    <property type="entry name" value="CHP02466"/>
</dbReference>
<dbReference type="SMART" id="SM00028">
    <property type="entry name" value="TPR"/>
    <property type="match status" value="2"/>
</dbReference>
<dbReference type="Proteomes" id="UP000546701">
    <property type="component" value="Unassembled WGS sequence"/>
</dbReference>
<keyword evidence="1" id="KW-0677">Repeat</keyword>
<dbReference type="InterPro" id="IPR011990">
    <property type="entry name" value="TPR-like_helical_dom_sf"/>
</dbReference>
<dbReference type="Pfam" id="PF13432">
    <property type="entry name" value="TPR_16"/>
    <property type="match status" value="3"/>
</dbReference>
<evidence type="ECO:0000256" key="3">
    <source>
        <dbReference type="PROSITE-ProRule" id="PRU00339"/>
    </source>
</evidence>
<accession>A0A7W9F2S9</accession>
<evidence type="ECO:0000256" key="2">
    <source>
        <dbReference type="ARBA" id="ARBA00022803"/>
    </source>
</evidence>
<sequence>MTPPDPNRLFAQAEDAFRRRDYAAARCDLLAIRRTVGVHPVVAHLAALVEQADRRPDAACAAFADALAAAPNDPQIANNYANLLHDLGRTADALALFGTAIAAHPDVVDLRRNRALTLLAVGDPAAALADIAVAMRLRPDVVTVTAQGQALLALGRLDAAADAFDAALAAEPQRLAALKGRAQIALARGEPDAVARYRTLHARPDRDPATLLGLAEALEAVGDPAGLALLTDAVTQQPDWIDGQERLARMRSEAGMVDDCAEFRAGLARRPRDAALHAAYWQALARGGRHAAALVALEDSGLCGTDPAYRLTEAVLASEADQPERATALFATLPRSFDGDLAHGRHALRNGDPAAAAARLEACVAERPDAVSAWAHLGLAWSVLEDPRADWLYRPDVFVRTHDLSLDQAALADLAERLRGLHRTRAHPIGQSLRGGTQTRAALFAHHDPAIRALRDRLAAAVAAHVTALPPVDAAHPLLRHRHAAFAFAGSWSVRLSASGFHVSHIHPMGVLSSACYIALPAAVADEEARAGWLEIGRPPAALGLDLPPFATIRPQPGRLVLFPSYVFHGTRPFADGERLSVAFDVTAS</sequence>
<dbReference type="Gene3D" id="2.60.120.620">
    <property type="entry name" value="q2cbj1_9rhob like domain"/>
    <property type="match status" value="1"/>
</dbReference>
<dbReference type="Gene3D" id="1.25.40.10">
    <property type="entry name" value="Tetratricopeptide repeat domain"/>
    <property type="match status" value="3"/>
</dbReference>
<protein>
    <submittedName>
        <fullName evidence="4">Tetratricopeptide (TPR) repeat protein</fullName>
    </submittedName>
</protein>
<dbReference type="InterPro" id="IPR019734">
    <property type="entry name" value="TPR_rpt"/>
</dbReference>
<dbReference type="InterPro" id="IPR051012">
    <property type="entry name" value="CellSynth/LPSAsmb/PSIAsmb"/>
</dbReference>
<dbReference type="PANTHER" id="PTHR45586:SF14">
    <property type="entry name" value="TETRATRICOPEPTIDE TPR_2 REPEAT PROTEIN"/>
    <property type="match status" value="1"/>
</dbReference>
<dbReference type="SUPFAM" id="SSF48452">
    <property type="entry name" value="TPR-like"/>
    <property type="match status" value="2"/>
</dbReference>
<evidence type="ECO:0000256" key="1">
    <source>
        <dbReference type="ARBA" id="ARBA00022737"/>
    </source>
</evidence>
<dbReference type="Pfam" id="PF13759">
    <property type="entry name" value="2OG-FeII_Oxy_5"/>
    <property type="match status" value="1"/>
</dbReference>
<keyword evidence="5" id="KW-1185">Reference proteome</keyword>
<dbReference type="RefSeq" id="WP_157176577.1">
    <property type="nucleotide sequence ID" value="NZ_BMJP01000002.1"/>
</dbReference>
<evidence type="ECO:0000313" key="5">
    <source>
        <dbReference type="Proteomes" id="UP000546701"/>
    </source>
</evidence>